<dbReference type="Proteomes" id="UP000460626">
    <property type="component" value="Unassembled WGS sequence"/>
</dbReference>
<gene>
    <name evidence="2" type="ORF">GRI62_00115</name>
</gene>
<proteinExistence type="predicted"/>
<organism evidence="2 3">
    <name type="scientific">Aurantiacibacter arachoides</name>
    <dbReference type="NCBI Taxonomy" id="1850444"/>
    <lineage>
        <taxon>Bacteria</taxon>
        <taxon>Pseudomonadati</taxon>
        <taxon>Pseudomonadota</taxon>
        <taxon>Alphaproteobacteria</taxon>
        <taxon>Sphingomonadales</taxon>
        <taxon>Erythrobacteraceae</taxon>
        <taxon>Aurantiacibacter</taxon>
    </lineage>
</organism>
<feature type="region of interest" description="Disordered" evidence="1">
    <location>
        <begin position="39"/>
        <end position="64"/>
    </location>
</feature>
<comment type="caution">
    <text evidence="2">The sequence shown here is derived from an EMBL/GenBank/DDBJ whole genome shotgun (WGS) entry which is preliminary data.</text>
</comment>
<dbReference type="EMBL" id="WTYH01000001">
    <property type="protein sequence ID" value="MXO92008.1"/>
    <property type="molecule type" value="Genomic_DNA"/>
</dbReference>
<protein>
    <submittedName>
        <fullName evidence="2">Uncharacterized protein</fullName>
    </submittedName>
</protein>
<dbReference type="AlphaFoldDB" id="A0A844ZW97"/>
<accession>A0A844ZW97</accession>
<sequence>MSSLAALLTLAACGDEAPPAPPADAQASEQRALAQAAELLDERPDTAVDAGPTAGSAAGADGDQ</sequence>
<evidence type="ECO:0000313" key="2">
    <source>
        <dbReference type="EMBL" id="MXO92008.1"/>
    </source>
</evidence>
<evidence type="ECO:0000313" key="3">
    <source>
        <dbReference type="Proteomes" id="UP000460626"/>
    </source>
</evidence>
<dbReference type="RefSeq" id="WP_131451420.1">
    <property type="nucleotide sequence ID" value="NZ_BMJK01000001.1"/>
</dbReference>
<keyword evidence="3" id="KW-1185">Reference proteome</keyword>
<name>A0A844ZW97_9SPHN</name>
<evidence type="ECO:0000256" key="1">
    <source>
        <dbReference type="SAM" id="MobiDB-lite"/>
    </source>
</evidence>
<reference evidence="2 3" key="1">
    <citation type="submission" date="2019-12" db="EMBL/GenBank/DDBJ databases">
        <title>Genomic-based taxomic classification of the family Erythrobacteraceae.</title>
        <authorList>
            <person name="Xu L."/>
        </authorList>
    </citation>
    <scope>NUCLEOTIDE SEQUENCE [LARGE SCALE GENOMIC DNA]</scope>
    <source>
        <strain evidence="2 3">RC4-10-4</strain>
    </source>
</reference>